<protein>
    <submittedName>
        <fullName evidence="1">Uncharacterized protein</fullName>
    </submittedName>
</protein>
<dbReference type="EMBL" id="CAXAQS010000024">
    <property type="protein sequence ID" value="CAK9249684.1"/>
    <property type="molecule type" value="Genomic_DNA"/>
</dbReference>
<sequence length="990" mass="99217">MGDLVGVTDTLPVRIGGVSASTGLPDNYADVTSAGRLLTTDGADGPVIPGTIASFSMLIGGQYSASLPTLTTGQQSAIQVDSSGRLLSNITNLPLTVDTNYGTVGASTLRAAAQIGNATGAASFGAGTTGAQTLRVAANTYDGFGNAITSASNGYAAQQLLSVQIPNTSVAPVALGALNANVSIAMAGLQTVGFQMAAGTFIGTVTPQYSIDGGTSWLTCSFLNPSTGNITSSFTFTSSNTLTILSIIPGGGSTNVRVIVTAYTSGTASCILSATQTLSATSQSGSIQGSGTIAALNQTVVASTAGYGSNFFNITGTWVGTITFQAHNGDFNWINIYVYLNATGSYASSATTVNTTVQLNCAGYVQVRAIATAWTSGTATLSWDSAAYPHQLQIYNPNSAANLLTTAYTVDGNGNIIGSSAQTGASLYTIKPDNSTTGTLGALNATLNLPINDVSSAYALITGTWVGTIQFQGSVNGTNFVPLEAVQGGPTNAYSTAGFTANGGVRISLPAGFTSIQAVMTAYTSGTATVVINASAAPANVEVVQFNAANLSVLNNGSVTTAAPTYSTSTNQPLSLNTSGGLRVSGVTGIIDALTTQNVTTPASAIAVLGQFNTTPTAISSGNSSPLQLDNAANLLTNVKVIATDSDKNVTGTITALNGTVVIAANGTSSVNASVSGTWVGTLVMEGQSGDGIWYALAVGNPNGGLNISSFTANNLYTVGSGGFTQVRVRASAYTSGTVNVTMDASSGSAQTLAVDASGNQQIVGNVVSGTADSGNGVKTSAVYNSTLPTFTNGQRADNQSDANGALLVSTKVPRTYSAPTTALVNTTSTLILAANANRKGLYLSNTTATQQISLGFSGNAAVYQNGLTLFPGQYINAPGVNSGAPLVNNGGNLAFGLYNNEVNSSAAITVTTTVGVIGSSTVTPVAGQADTVRQAMPTGTGAAVAFQNMSLSTNKIVTVNGSQAIAIEASSSAGTVTVTGLNFDVVRIA</sequence>
<gene>
    <name evidence="1" type="ORF">CSSPJE1EN1_LOCUS25062</name>
</gene>
<accession>A0ABP0V5N0</accession>
<keyword evidence="2" id="KW-1185">Reference proteome</keyword>
<evidence type="ECO:0000313" key="1">
    <source>
        <dbReference type="EMBL" id="CAK9249684.1"/>
    </source>
</evidence>
<reference evidence="1" key="1">
    <citation type="submission" date="2024-02" db="EMBL/GenBank/DDBJ databases">
        <authorList>
            <consortium name="ELIXIR-Norway"/>
            <consortium name="Elixir Norway"/>
        </authorList>
    </citation>
    <scope>NUCLEOTIDE SEQUENCE</scope>
</reference>
<organism evidence="1 2">
    <name type="scientific">Sphagnum jensenii</name>
    <dbReference type="NCBI Taxonomy" id="128206"/>
    <lineage>
        <taxon>Eukaryota</taxon>
        <taxon>Viridiplantae</taxon>
        <taxon>Streptophyta</taxon>
        <taxon>Embryophyta</taxon>
        <taxon>Bryophyta</taxon>
        <taxon>Sphagnophytina</taxon>
        <taxon>Sphagnopsida</taxon>
        <taxon>Sphagnales</taxon>
        <taxon>Sphagnaceae</taxon>
        <taxon>Sphagnum</taxon>
    </lineage>
</organism>
<dbReference type="Proteomes" id="UP001497444">
    <property type="component" value="Unassembled WGS sequence"/>
</dbReference>
<proteinExistence type="predicted"/>
<name>A0ABP0V5N0_9BRYO</name>
<comment type="caution">
    <text evidence="1">The sequence shown here is derived from an EMBL/GenBank/DDBJ whole genome shotgun (WGS) entry which is preliminary data.</text>
</comment>
<evidence type="ECO:0000313" key="2">
    <source>
        <dbReference type="Proteomes" id="UP001497444"/>
    </source>
</evidence>